<proteinExistence type="predicted"/>
<reference evidence="1" key="1">
    <citation type="submission" date="2023-03" db="EMBL/GenBank/DDBJ databases">
        <title>Massive genome expansion in bonnet fungi (Mycena s.s.) driven by repeated elements and novel gene families across ecological guilds.</title>
        <authorList>
            <consortium name="Lawrence Berkeley National Laboratory"/>
            <person name="Harder C.B."/>
            <person name="Miyauchi S."/>
            <person name="Viragh M."/>
            <person name="Kuo A."/>
            <person name="Thoen E."/>
            <person name="Andreopoulos B."/>
            <person name="Lu D."/>
            <person name="Skrede I."/>
            <person name="Drula E."/>
            <person name="Henrissat B."/>
            <person name="Morin E."/>
            <person name="Kohler A."/>
            <person name="Barry K."/>
            <person name="LaButti K."/>
            <person name="Morin E."/>
            <person name="Salamov A."/>
            <person name="Lipzen A."/>
            <person name="Mereny Z."/>
            <person name="Hegedus B."/>
            <person name="Baldrian P."/>
            <person name="Stursova M."/>
            <person name="Weitz H."/>
            <person name="Taylor A."/>
            <person name="Grigoriev I.V."/>
            <person name="Nagy L.G."/>
            <person name="Martin F."/>
            <person name="Kauserud H."/>
        </authorList>
    </citation>
    <scope>NUCLEOTIDE SEQUENCE</scope>
    <source>
        <strain evidence="1">CBHHK182m</strain>
    </source>
</reference>
<accession>A0AAD7K5L5</accession>
<dbReference type="AlphaFoldDB" id="A0AAD7K5L5"/>
<sequence length="275" mass="30994">MVSVSPPFFPPELEREIFEIAALHPSTIPSLLLVSRRVYEWIESIRYQTVTTNGELSSCRFRSLRRVIQSQTKPRGFFADRVQHLFAENIEPEELETVLSVCTGIRSLAILTSADPPSSPTLALLRPHRLHIPIRLVLDTCTSPTPHPMFTSLTHIDLFHDHGHDINYLASLPALTHLAMLKSSSQAADILARCRALKLLVDMHLHQPGSNYLRSNDDVRFVLIVVSDDEYTTDWVTGARGGIDFWARGDMFVAKKRRGEITPSSRCWIDDGDGI</sequence>
<keyword evidence="2" id="KW-1185">Reference proteome</keyword>
<protein>
    <submittedName>
        <fullName evidence="1">Uncharacterized protein</fullName>
    </submittedName>
</protein>
<comment type="caution">
    <text evidence="1">The sequence shown here is derived from an EMBL/GenBank/DDBJ whole genome shotgun (WGS) entry which is preliminary data.</text>
</comment>
<name>A0AAD7K5L5_9AGAR</name>
<evidence type="ECO:0000313" key="1">
    <source>
        <dbReference type="EMBL" id="KAJ7778917.1"/>
    </source>
</evidence>
<evidence type="ECO:0000313" key="2">
    <source>
        <dbReference type="Proteomes" id="UP001215598"/>
    </source>
</evidence>
<gene>
    <name evidence="1" type="ORF">B0H16DRAFT_1683228</name>
</gene>
<organism evidence="1 2">
    <name type="scientific">Mycena metata</name>
    <dbReference type="NCBI Taxonomy" id="1033252"/>
    <lineage>
        <taxon>Eukaryota</taxon>
        <taxon>Fungi</taxon>
        <taxon>Dikarya</taxon>
        <taxon>Basidiomycota</taxon>
        <taxon>Agaricomycotina</taxon>
        <taxon>Agaricomycetes</taxon>
        <taxon>Agaricomycetidae</taxon>
        <taxon>Agaricales</taxon>
        <taxon>Marasmiineae</taxon>
        <taxon>Mycenaceae</taxon>
        <taxon>Mycena</taxon>
    </lineage>
</organism>
<dbReference type="Proteomes" id="UP001215598">
    <property type="component" value="Unassembled WGS sequence"/>
</dbReference>
<dbReference type="EMBL" id="JARKIB010000006">
    <property type="protein sequence ID" value="KAJ7778917.1"/>
    <property type="molecule type" value="Genomic_DNA"/>
</dbReference>